<dbReference type="Gene3D" id="2.102.10.10">
    <property type="entry name" value="Rieske [2Fe-2S] iron-sulphur domain"/>
    <property type="match status" value="1"/>
</dbReference>
<dbReference type="Proteomes" id="UP000322077">
    <property type="component" value="Unassembled WGS sequence"/>
</dbReference>
<keyword evidence="5" id="KW-0411">Iron-sulfur</keyword>
<dbReference type="Gene3D" id="3.90.380.10">
    <property type="entry name" value="Naphthalene 1,2-dioxygenase Alpha Subunit, Chain A, domain 1"/>
    <property type="match status" value="1"/>
</dbReference>
<evidence type="ECO:0000256" key="4">
    <source>
        <dbReference type="ARBA" id="ARBA00023004"/>
    </source>
</evidence>
<dbReference type="SUPFAM" id="SSF50022">
    <property type="entry name" value="ISP domain"/>
    <property type="match status" value="1"/>
</dbReference>
<dbReference type="RefSeq" id="WP_149521749.1">
    <property type="nucleotide sequence ID" value="NZ_VTOU01000002.1"/>
</dbReference>
<evidence type="ECO:0000313" key="7">
    <source>
        <dbReference type="EMBL" id="TZG27536.1"/>
    </source>
</evidence>
<dbReference type="EMBL" id="VTOU01000002">
    <property type="protein sequence ID" value="TZG27536.1"/>
    <property type="molecule type" value="Genomic_DNA"/>
</dbReference>
<proteinExistence type="predicted"/>
<dbReference type="PANTHER" id="PTHR21266:SF60">
    <property type="entry name" value="3-KETOSTEROID-9-ALPHA-MONOOXYGENASE, OXYGENASE COMPONENT"/>
    <property type="match status" value="1"/>
</dbReference>
<dbReference type="InterPro" id="IPR044043">
    <property type="entry name" value="VanA_C_cat"/>
</dbReference>
<dbReference type="GO" id="GO:0051537">
    <property type="term" value="F:2 iron, 2 sulfur cluster binding"/>
    <property type="evidence" value="ECO:0007669"/>
    <property type="project" value="UniProtKB-KW"/>
</dbReference>
<dbReference type="GO" id="GO:0046872">
    <property type="term" value="F:metal ion binding"/>
    <property type="evidence" value="ECO:0007669"/>
    <property type="project" value="UniProtKB-KW"/>
</dbReference>
<dbReference type="GO" id="GO:0051213">
    <property type="term" value="F:dioxygenase activity"/>
    <property type="evidence" value="ECO:0007669"/>
    <property type="project" value="UniProtKB-KW"/>
</dbReference>
<keyword evidence="7" id="KW-0223">Dioxygenase</keyword>
<gene>
    <name evidence="7" type="ORF">FYJ91_08085</name>
</gene>
<dbReference type="InterPro" id="IPR017941">
    <property type="entry name" value="Rieske_2Fe-2S"/>
</dbReference>
<dbReference type="InterPro" id="IPR050584">
    <property type="entry name" value="Cholesterol_7-desaturase"/>
</dbReference>
<dbReference type="InterPro" id="IPR036922">
    <property type="entry name" value="Rieske_2Fe-2S_sf"/>
</dbReference>
<evidence type="ECO:0000256" key="1">
    <source>
        <dbReference type="ARBA" id="ARBA00022714"/>
    </source>
</evidence>
<dbReference type="AlphaFoldDB" id="A0A5D9C812"/>
<keyword evidence="8" id="KW-1185">Reference proteome</keyword>
<dbReference type="SUPFAM" id="SSF55961">
    <property type="entry name" value="Bet v1-like"/>
    <property type="match status" value="1"/>
</dbReference>
<evidence type="ECO:0000259" key="6">
    <source>
        <dbReference type="PROSITE" id="PS51296"/>
    </source>
</evidence>
<comment type="caution">
    <text evidence="7">The sequence shown here is derived from an EMBL/GenBank/DDBJ whole genome shotgun (WGS) entry which is preliminary data.</text>
</comment>
<accession>A0A5D9C812</accession>
<evidence type="ECO:0000313" key="8">
    <source>
        <dbReference type="Proteomes" id="UP000322077"/>
    </source>
</evidence>
<dbReference type="PANTHER" id="PTHR21266">
    <property type="entry name" value="IRON-SULFUR DOMAIN CONTAINING PROTEIN"/>
    <property type="match status" value="1"/>
</dbReference>
<dbReference type="Pfam" id="PF19112">
    <property type="entry name" value="VanA_C"/>
    <property type="match status" value="1"/>
</dbReference>
<protein>
    <submittedName>
        <fullName evidence="7">Aromatic ring-hydroxylating dioxygenase subunit alpha</fullName>
    </submittedName>
</protein>
<dbReference type="Pfam" id="PF00355">
    <property type="entry name" value="Rieske"/>
    <property type="match status" value="1"/>
</dbReference>
<evidence type="ECO:0000256" key="2">
    <source>
        <dbReference type="ARBA" id="ARBA00022723"/>
    </source>
</evidence>
<keyword evidence="2" id="KW-0479">Metal-binding</keyword>
<name>A0A5D9C812_9SPHN</name>
<evidence type="ECO:0000256" key="3">
    <source>
        <dbReference type="ARBA" id="ARBA00023002"/>
    </source>
</evidence>
<keyword evidence="1" id="KW-0001">2Fe-2S</keyword>
<feature type="domain" description="Rieske" evidence="6">
    <location>
        <begin position="8"/>
        <end position="112"/>
    </location>
</feature>
<evidence type="ECO:0000256" key="5">
    <source>
        <dbReference type="ARBA" id="ARBA00023014"/>
    </source>
</evidence>
<organism evidence="7 8">
    <name type="scientific">Sphingomonas montanisoli</name>
    <dbReference type="NCBI Taxonomy" id="2606412"/>
    <lineage>
        <taxon>Bacteria</taxon>
        <taxon>Pseudomonadati</taxon>
        <taxon>Pseudomonadota</taxon>
        <taxon>Alphaproteobacteria</taxon>
        <taxon>Sphingomonadales</taxon>
        <taxon>Sphingomonadaceae</taxon>
        <taxon>Sphingomonas</taxon>
    </lineage>
</organism>
<keyword evidence="3" id="KW-0560">Oxidoreductase</keyword>
<sequence>MPFLRNAWYVIGFQTEFSEKPIRRQILGDWLAIFRDENGAICAVEDRCPHRFVPLSMGKVEGSQIRCGYHGLAFSGHDGSCTDRPMDDEGPIPPKLCIKAYPTVEKHLVVWAWMGAKEKADPALIADFGLLDHPDFKSVPGYIHMKANQGLIADNLLDLSHVQFLHPHIASQGDLSQFQNKVETDATNVWSRLYRPSVIPNMFQKKMWGSASERGDSYGDVRFSVPGNIMAYTSVVEEGAPWDSGLMVPSAHLLTPETEYSTHYFWTAGRNALQEDEALDKILHDAVYEVFSTQDGPMIEAQQEAMGQSTDFLAHNPVILKPDAAGIRARRMMNKLIREEQAGENLSAVAAE</sequence>
<keyword evidence="4" id="KW-0408">Iron</keyword>
<dbReference type="PROSITE" id="PS51296">
    <property type="entry name" value="RIESKE"/>
    <property type="match status" value="1"/>
</dbReference>
<reference evidence="7 8" key="1">
    <citation type="submission" date="2019-08" db="EMBL/GenBank/DDBJ databases">
        <authorList>
            <person name="Wang G."/>
            <person name="Xu Z."/>
        </authorList>
    </citation>
    <scope>NUCLEOTIDE SEQUENCE [LARGE SCALE GENOMIC DNA]</scope>
    <source>
        <strain evidence="7 8">ZX</strain>
    </source>
</reference>